<feature type="region of interest" description="Disordered" evidence="4">
    <location>
        <begin position="209"/>
        <end position="231"/>
    </location>
</feature>
<keyword evidence="2" id="KW-0067">ATP-binding</keyword>
<keyword evidence="3" id="KW-0238">DNA-binding</keyword>
<dbReference type="GO" id="GO:0005829">
    <property type="term" value="C:cytosol"/>
    <property type="evidence" value="ECO:0007669"/>
    <property type="project" value="TreeGrafter"/>
</dbReference>
<evidence type="ECO:0000313" key="7">
    <source>
        <dbReference type="Proteomes" id="UP000697710"/>
    </source>
</evidence>
<dbReference type="GO" id="GO:0140664">
    <property type="term" value="F:ATP-dependent DNA damage sensor activity"/>
    <property type="evidence" value="ECO:0007669"/>
    <property type="project" value="InterPro"/>
</dbReference>
<sequence>VSVKGEAIRHPFLTEPVSNDVMLGPKSHFLFLTGPNMAGKTTFMKALGVTVYLAHIGMAVPAGRLEIGNLDALASSLHVEDNLERGHSFYFSEVRRVKDVAEALQAGRRLLVLFDELFKGTNVKDAIDGSRLVIEGLLQWETGLFVLSSHLVELTEPLSRVDRITFSYFESTLRDGRPQFSYRLRPGVSHQRLGMLILENEGVPALLRRSTSAHEEAPHLHGEDAGLSERR</sequence>
<evidence type="ECO:0000256" key="4">
    <source>
        <dbReference type="SAM" id="MobiDB-lite"/>
    </source>
</evidence>
<evidence type="ECO:0000256" key="2">
    <source>
        <dbReference type="ARBA" id="ARBA00022840"/>
    </source>
</evidence>
<reference evidence="6" key="2">
    <citation type="journal article" date="2021" name="Microbiome">
        <title>Successional dynamics and alternative stable states in a saline activated sludge microbial community over 9 years.</title>
        <authorList>
            <person name="Wang Y."/>
            <person name="Ye J."/>
            <person name="Ju F."/>
            <person name="Liu L."/>
            <person name="Boyd J.A."/>
            <person name="Deng Y."/>
            <person name="Parks D.H."/>
            <person name="Jiang X."/>
            <person name="Yin X."/>
            <person name="Woodcroft B.J."/>
            <person name="Tyson G.W."/>
            <person name="Hugenholtz P."/>
            <person name="Polz M.F."/>
            <person name="Zhang T."/>
        </authorList>
    </citation>
    <scope>NUCLEOTIDE SEQUENCE</scope>
    <source>
        <strain evidence="6">HKST-UBA01</strain>
    </source>
</reference>
<organism evidence="6 7">
    <name type="scientific">Eiseniibacteriota bacterium</name>
    <dbReference type="NCBI Taxonomy" id="2212470"/>
    <lineage>
        <taxon>Bacteria</taxon>
        <taxon>Candidatus Eiseniibacteriota</taxon>
    </lineage>
</organism>
<keyword evidence="1" id="KW-0547">Nucleotide-binding</keyword>
<protein>
    <submittedName>
        <fullName evidence="6">DNA mismatch repair protein</fullName>
    </submittedName>
</protein>
<feature type="compositionally biased region" description="Basic and acidic residues" evidence="4">
    <location>
        <begin position="212"/>
        <end position="231"/>
    </location>
</feature>
<evidence type="ECO:0000259" key="5">
    <source>
        <dbReference type="SMART" id="SM00534"/>
    </source>
</evidence>
<dbReference type="GO" id="GO:0006298">
    <property type="term" value="P:mismatch repair"/>
    <property type="evidence" value="ECO:0007669"/>
    <property type="project" value="InterPro"/>
</dbReference>
<feature type="non-terminal residue" evidence="6">
    <location>
        <position position="1"/>
    </location>
</feature>
<dbReference type="EMBL" id="JAGQHR010000451">
    <property type="protein sequence ID" value="MCA9728694.1"/>
    <property type="molecule type" value="Genomic_DNA"/>
</dbReference>
<dbReference type="PANTHER" id="PTHR11361:SF99">
    <property type="entry name" value="DNA MISMATCH REPAIR PROTEIN"/>
    <property type="match status" value="1"/>
</dbReference>
<dbReference type="SMART" id="SM00534">
    <property type="entry name" value="MUTSac"/>
    <property type="match status" value="1"/>
</dbReference>
<reference evidence="6" key="1">
    <citation type="submission" date="2020-04" db="EMBL/GenBank/DDBJ databases">
        <authorList>
            <person name="Zhang T."/>
        </authorList>
    </citation>
    <scope>NUCLEOTIDE SEQUENCE</scope>
    <source>
        <strain evidence="6">HKST-UBA01</strain>
    </source>
</reference>
<dbReference type="InterPro" id="IPR027417">
    <property type="entry name" value="P-loop_NTPase"/>
</dbReference>
<dbReference type="InterPro" id="IPR045076">
    <property type="entry name" value="MutS"/>
</dbReference>
<accession>A0A956M035</accession>
<dbReference type="Pfam" id="PF00488">
    <property type="entry name" value="MutS_V"/>
    <property type="match status" value="1"/>
</dbReference>
<comment type="caution">
    <text evidence="6">The sequence shown here is derived from an EMBL/GenBank/DDBJ whole genome shotgun (WGS) entry which is preliminary data.</text>
</comment>
<dbReference type="AlphaFoldDB" id="A0A956M035"/>
<dbReference type="Proteomes" id="UP000697710">
    <property type="component" value="Unassembled WGS sequence"/>
</dbReference>
<dbReference type="InterPro" id="IPR000432">
    <property type="entry name" value="DNA_mismatch_repair_MutS_C"/>
</dbReference>
<evidence type="ECO:0000256" key="3">
    <source>
        <dbReference type="ARBA" id="ARBA00023125"/>
    </source>
</evidence>
<feature type="domain" description="DNA mismatch repair proteins mutS family" evidence="5">
    <location>
        <begin position="27"/>
        <end position="215"/>
    </location>
</feature>
<dbReference type="Gene3D" id="3.40.50.300">
    <property type="entry name" value="P-loop containing nucleotide triphosphate hydrolases"/>
    <property type="match status" value="1"/>
</dbReference>
<name>A0A956M035_UNCEI</name>
<evidence type="ECO:0000313" key="6">
    <source>
        <dbReference type="EMBL" id="MCA9728694.1"/>
    </source>
</evidence>
<evidence type="ECO:0000256" key="1">
    <source>
        <dbReference type="ARBA" id="ARBA00022741"/>
    </source>
</evidence>
<dbReference type="GO" id="GO:0005524">
    <property type="term" value="F:ATP binding"/>
    <property type="evidence" value="ECO:0007669"/>
    <property type="project" value="UniProtKB-KW"/>
</dbReference>
<dbReference type="PANTHER" id="PTHR11361">
    <property type="entry name" value="DNA MISMATCH REPAIR PROTEIN MUTS FAMILY MEMBER"/>
    <property type="match status" value="1"/>
</dbReference>
<proteinExistence type="predicted"/>
<dbReference type="GO" id="GO:0030983">
    <property type="term" value="F:mismatched DNA binding"/>
    <property type="evidence" value="ECO:0007669"/>
    <property type="project" value="InterPro"/>
</dbReference>
<dbReference type="SUPFAM" id="SSF52540">
    <property type="entry name" value="P-loop containing nucleoside triphosphate hydrolases"/>
    <property type="match status" value="1"/>
</dbReference>
<gene>
    <name evidence="6" type="ORF">KC729_13475</name>
</gene>